<dbReference type="AlphaFoldDB" id="A0A078A799"/>
<dbReference type="Proteomes" id="UP000039865">
    <property type="component" value="Unassembled WGS sequence"/>
</dbReference>
<proteinExistence type="predicted"/>
<dbReference type="PANTHER" id="PTHR22957">
    <property type="entry name" value="TBC1 DOMAIN FAMILY MEMBER GTPASE-ACTIVATING PROTEIN"/>
    <property type="match status" value="1"/>
</dbReference>
<accession>A0A078A799</accession>
<dbReference type="FunCoup" id="A0A078A799">
    <property type="interactions" value="90"/>
</dbReference>
<dbReference type="Pfam" id="PF00566">
    <property type="entry name" value="RabGAP-TBC"/>
    <property type="match status" value="1"/>
</dbReference>
<protein>
    <submittedName>
        <fullName evidence="2">Tbc1 domain family member 13</fullName>
    </submittedName>
</protein>
<dbReference type="InParanoid" id="A0A078A799"/>
<gene>
    <name evidence="2" type="primary">Contig14203.g15135</name>
    <name evidence="2" type="ORF">STYLEM_5632</name>
</gene>
<dbReference type="InterPro" id="IPR000195">
    <property type="entry name" value="Rab-GAP-TBC_dom"/>
</dbReference>
<name>A0A078A799_STYLE</name>
<dbReference type="FunFam" id="1.10.472.80:FF:000048">
    <property type="entry name" value="TBC domain containing protein"/>
    <property type="match status" value="1"/>
</dbReference>
<keyword evidence="3" id="KW-1185">Reference proteome</keyword>
<dbReference type="GO" id="GO:0005096">
    <property type="term" value="F:GTPase activator activity"/>
    <property type="evidence" value="ECO:0007669"/>
    <property type="project" value="TreeGrafter"/>
</dbReference>
<dbReference type="OMA" id="NKESMRN"/>
<evidence type="ECO:0000313" key="2">
    <source>
        <dbReference type="EMBL" id="CDW76671.1"/>
    </source>
</evidence>
<dbReference type="PANTHER" id="PTHR22957:SF27">
    <property type="entry name" value="TBC1 DOMAIN FAMILY MEMBER 13"/>
    <property type="match status" value="1"/>
</dbReference>
<dbReference type="PROSITE" id="PS50086">
    <property type="entry name" value="TBC_RABGAP"/>
    <property type="match status" value="1"/>
</dbReference>
<evidence type="ECO:0000313" key="3">
    <source>
        <dbReference type="Proteomes" id="UP000039865"/>
    </source>
</evidence>
<dbReference type="SUPFAM" id="SSF47923">
    <property type="entry name" value="Ypt/Rab-GAP domain of gyp1p"/>
    <property type="match status" value="2"/>
</dbReference>
<evidence type="ECO:0000259" key="1">
    <source>
        <dbReference type="PROSITE" id="PS50086"/>
    </source>
</evidence>
<dbReference type="SMART" id="SM00164">
    <property type="entry name" value="TBC"/>
    <property type="match status" value="1"/>
</dbReference>
<dbReference type="InterPro" id="IPR035969">
    <property type="entry name" value="Rab-GAP_TBC_sf"/>
</dbReference>
<reference evidence="2 3" key="1">
    <citation type="submission" date="2014-06" db="EMBL/GenBank/DDBJ databases">
        <authorList>
            <person name="Swart Estienne"/>
        </authorList>
    </citation>
    <scope>NUCLEOTIDE SEQUENCE [LARGE SCALE GENOMIC DNA]</scope>
    <source>
        <strain evidence="2 3">130c</strain>
    </source>
</reference>
<feature type="domain" description="Rab-GAP TBC" evidence="1">
    <location>
        <begin position="103"/>
        <end position="372"/>
    </location>
</feature>
<sequence>MDKNKSKRSLSKKNIVAQNNIPLLQPVQDDDYFQVQRVVKHIQPPKPETAPNKILASLFSSPQIDKISVSWIRERAINFMKVLGKRRINMIMLRSLSFRGIPQEIPGLRPIVWKVLLGYLPRETSKWELFLKNQKQIYEDWRKELIVEPHLVDSQNFLDHPLSINKESKWSKFFNDQELWEEIEKDVRRTRSDMTFFIEAVQDNYNHLKDQLKKQAEVKKSHLHGEIRFNYIETHSDVLARILFIYAKLNPGVKYVQGMNEILAILYYCFWQSDETLTEYFESDLFFCFTNLMAEIRDGFLRTMDSENTGINGKIRIFAELMQKVDPELHNHLTEQTVNPQFYSLRWLMLLLSQEFEIHNVIRLWDTLLADNERFWFLNYVCVAMVQIKREAILAGDFSECMEALQRQSQESDPKKIRQLLDQAKKICQIHTRKYDNYIDNNGQTFL</sequence>
<dbReference type="Gene3D" id="1.10.8.270">
    <property type="entry name" value="putative rabgap domain of human tbc1 domain family member 14 like domains"/>
    <property type="match status" value="1"/>
</dbReference>
<dbReference type="GO" id="GO:0006886">
    <property type="term" value="P:intracellular protein transport"/>
    <property type="evidence" value="ECO:0007669"/>
    <property type="project" value="TreeGrafter"/>
</dbReference>
<dbReference type="EMBL" id="CCKQ01005436">
    <property type="protein sequence ID" value="CDW76671.1"/>
    <property type="molecule type" value="Genomic_DNA"/>
</dbReference>
<organism evidence="2 3">
    <name type="scientific">Stylonychia lemnae</name>
    <name type="common">Ciliate</name>
    <dbReference type="NCBI Taxonomy" id="5949"/>
    <lineage>
        <taxon>Eukaryota</taxon>
        <taxon>Sar</taxon>
        <taxon>Alveolata</taxon>
        <taxon>Ciliophora</taxon>
        <taxon>Intramacronucleata</taxon>
        <taxon>Spirotrichea</taxon>
        <taxon>Stichotrichia</taxon>
        <taxon>Sporadotrichida</taxon>
        <taxon>Oxytrichidae</taxon>
        <taxon>Stylonychinae</taxon>
        <taxon>Stylonychia</taxon>
    </lineage>
</organism>
<dbReference type="Gene3D" id="1.10.472.80">
    <property type="entry name" value="Ypt/Rab-GAP domain of gyp1p, domain 3"/>
    <property type="match status" value="1"/>
</dbReference>
<dbReference type="OrthoDB" id="10263206at2759"/>